<organism evidence="8 9">
    <name type="scientific">Duffyella gerundensis</name>
    <dbReference type="NCBI Taxonomy" id="1619313"/>
    <lineage>
        <taxon>Bacteria</taxon>
        <taxon>Pseudomonadati</taxon>
        <taxon>Pseudomonadota</taxon>
        <taxon>Gammaproteobacteria</taxon>
        <taxon>Enterobacterales</taxon>
        <taxon>Erwiniaceae</taxon>
        <taxon>Duffyella</taxon>
    </lineage>
</organism>
<keyword evidence="3 6" id="KW-0812">Transmembrane</keyword>
<evidence type="ECO:0000256" key="6">
    <source>
        <dbReference type="SAM" id="Phobius"/>
    </source>
</evidence>
<feature type="transmembrane region" description="Helical" evidence="6">
    <location>
        <begin position="103"/>
        <end position="125"/>
    </location>
</feature>
<dbReference type="CDD" id="cd17324">
    <property type="entry name" value="MFS_NepI_like"/>
    <property type="match status" value="1"/>
</dbReference>
<feature type="transmembrane region" description="Helical" evidence="6">
    <location>
        <begin position="77"/>
        <end position="97"/>
    </location>
</feature>
<feature type="transmembrane region" description="Helical" evidence="6">
    <location>
        <begin position="362"/>
        <end position="380"/>
    </location>
</feature>
<reference evidence="9" key="1">
    <citation type="submission" date="2015-11" db="EMBL/GenBank/DDBJ databases">
        <authorList>
            <person name="Blom J."/>
        </authorList>
    </citation>
    <scope>NUCLEOTIDE SEQUENCE [LARGE SCALE GENOMIC DNA]</scope>
    <source>
        <plasmid evidence="9">pEM01</plasmid>
    </source>
</reference>
<evidence type="ECO:0000256" key="5">
    <source>
        <dbReference type="ARBA" id="ARBA00023136"/>
    </source>
</evidence>
<keyword evidence="9" id="KW-1185">Reference proteome</keyword>
<name>A0A0U5L5N7_9GAMM</name>
<feature type="transmembrane region" description="Helical" evidence="6">
    <location>
        <begin position="203"/>
        <end position="224"/>
    </location>
</feature>
<dbReference type="RefSeq" id="WP_067436639.1">
    <property type="nucleotide sequence ID" value="NZ_JACSXD010000005.1"/>
</dbReference>
<keyword evidence="4 6" id="KW-1133">Transmembrane helix</keyword>
<feature type="domain" description="Major facilitator superfamily (MFS) profile" evidence="7">
    <location>
        <begin position="12"/>
        <end position="385"/>
    </location>
</feature>
<feature type="transmembrane region" description="Helical" evidence="6">
    <location>
        <begin position="331"/>
        <end position="350"/>
    </location>
</feature>
<keyword evidence="2" id="KW-1003">Cell membrane</keyword>
<keyword evidence="5 6" id="KW-0472">Membrane</keyword>
<dbReference type="PROSITE" id="PS50850">
    <property type="entry name" value="MFS"/>
    <property type="match status" value="1"/>
</dbReference>
<dbReference type="Proteomes" id="UP000059419">
    <property type="component" value="Plasmid pEM01"/>
</dbReference>
<dbReference type="Pfam" id="PF07690">
    <property type="entry name" value="MFS_1"/>
    <property type="match status" value="1"/>
</dbReference>
<dbReference type="PANTHER" id="PTHR43124:SF4">
    <property type="entry name" value="SUGAR EFFLUX TRANSPORTER"/>
    <property type="match status" value="1"/>
</dbReference>
<dbReference type="InterPro" id="IPR050189">
    <property type="entry name" value="MFS_Efflux_Transporters"/>
</dbReference>
<feature type="transmembrane region" description="Helical" evidence="6">
    <location>
        <begin position="164"/>
        <end position="183"/>
    </location>
</feature>
<dbReference type="GO" id="GO:0022857">
    <property type="term" value="F:transmembrane transporter activity"/>
    <property type="evidence" value="ECO:0007669"/>
    <property type="project" value="InterPro"/>
</dbReference>
<dbReference type="AlphaFoldDB" id="A0A0U5L5N7"/>
<feature type="transmembrane region" description="Helical" evidence="6">
    <location>
        <begin position="137"/>
        <end position="158"/>
    </location>
</feature>
<evidence type="ECO:0000256" key="3">
    <source>
        <dbReference type="ARBA" id="ARBA00022692"/>
    </source>
</evidence>
<accession>A0A0U5L5N7</accession>
<dbReference type="KEGG" id="ege:EM595_p0425"/>
<dbReference type="EMBL" id="LN907828">
    <property type="protein sequence ID" value="CUU26122.1"/>
    <property type="molecule type" value="Genomic_DNA"/>
</dbReference>
<feature type="transmembrane region" description="Helical" evidence="6">
    <location>
        <begin position="244"/>
        <end position="264"/>
    </location>
</feature>
<evidence type="ECO:0000259" key="7">
    <source>
        <dbReference type="PROSITE" id="PS50850"/>
    </source>
</evidence>
<dbReference type="InterPro" id="IPR020846">
    <property type="entry name" value="MFS_dom"/>
</dbReference>
<dbReference type="OrthoDB" id="9788453at2"/>
<dbReference type="GO" id="GO:0005886">
    <property type="term" value="C:plasma membrane"/>
    <property type="evidence" value="ECO:0007669"/>
    <property type="project" value="UniProtKB-SubCell"/>
</dbReference>
<proteinExistence type="predicted"/>
<feature type="transmembrane region" description="Helical" evidence="6">
    <location>
        <begin position="299"/>
        <end position="319"/>
    </location>
</feature>
<feature type="transmembrane region" description="Helical" evidence="6">
    <location>
        <begin position="271"/>
        <end position="293"/>
    </location>
</feature>
<dbReference type="NCBIfam" id="NF002921">
    <property type="entry name" value="PRK03545.1"/>
    <property type="match status" value="1"/>
</dbReference>
<comment type="subcellular location">
    <subcellularLocation>
        <location evidence="1">Cell membrane</location>
        <topology evidence="1">Multi-pass membrane protein</topology>
    </subcellularLocation>
</comment>
<dbReference type="InterPro" id="IPR036259">
    <property type="entry name" value="MFS_trans_sf"/>
</dbReference>
<gene>
    <name evidence="8" type="primary">sotB</name>
    <name evidence="8" type="ORF">EM595_p0425</name>
</gene>
<feature type="transmembrane region" description="Helical" evidence="6">
    <location>
        <begin position="51"/>
        <end position="70"/>
    </location>
</feature>
<protein>
    <submittedName>
        <fullName evidence="8">Putative sugar efflux transporter</fullName>
    </submittedName>
</protein>
<evidence type="ECO:0000313" key="8">
    <source>
        <dbReference type="EMBL" id="CUU26122.1"/>
    </source>
</evidence>
<dbReference type="InterPro" id="IPR011701">
    <property type="entry name" value="MFS"/>
</dbReference>
<evidence type="ECO:0000256" key="4">
    <source>
        <dbReference type="ARBA" id="ARBA00022989"/>
    </source>
</evidence>
<evidence type="ECO:0000256" key="1">
    <source>
        <dbReference type="ARBA" id="ARBA00004651"/>
    </source>
</evidence>
<dbReference type="Gene3D" id="1.20.1250.20">
    <property type="entry name" value="MFS general substrate transporter like domains"/>
    <property type="match status" value="1"/>
</dbReference>
<dbReference type="PANTHER" id="PTHR43124">
    <property type="entry name" value="PURINE EFFLUX PUMP PBUE"/>
    <property type="match status" value="1"/>
</dbReference>
<dbReference type="PATRIC" id="fig|1619313.3.peg.4046"/>
<evidence type="ECO:0000313" key="9">
    <source>
        <dbReference type="Proteomes" id="UP000059419"/>
    </source>
</evidence>
<evidence type="ECO:0000256" key="2">
    <source>
        <dbReference type="ARBA" id="ARBA00022475"/>
    </source>
</evidence>
<dbReference type="SUPFAM" id="SSF103473">
    <property type="entry name" value="MFS general substrate transporter"/>
    <property type="match status" value="1"/>
</dbReference>
<sequence>MNSVSRKTAWSRVFTLAVAAFIFNTTEYIPVGLLSDIGGSFDMATSQAGMLMTVYAWIVALMSLPLMLMTSRIDRRALLIGIFTVFSASHLLSYFAWNFDVLLISRAGVALSHALFWSITASLAARLAPAGCQAKALSLLATATALASVLGLPLGRIIGQSFGWRTTFLIIGAAAFMLLWLIVKTMPRVVAEHGGSLKSLPSILRRPALLGLYVLAVTVVAAHFTAFTYIEPFVVNVAHLSEGFATLLLLVLGASGIVGSLIFSKYGENKLSLVLVTAIGMLFVSLMLLRSAAASQSTMVMLAMLWGMAFMMIGMSMQMKVLRLAHDATDVAMALFSGIFNIGIGAGALLGNKISTTSSMASIGYAGAVPALAALLWVAFMMRRWWAVSPTPAKPDVVVTEV</sequence>
<geneLocation type="plasmid" evidence="9">
    <name>pEM01</name>
</geneLocation>